<dbReference type="Gene3D" id="1.10.287.10">
    <property type="entry name" value="S15/NS1, RNA-binding"/>
    <property type="match status" value="3"/>
</dbReference>
<evidence type="ECO:0000256" key="11">
    <source>
        <dbReference type="ARBA" id="ARBA00022917"/>
    </source>
</evidence>
<feature type="domain" description="WHEP-TRS" evidence="17">
    <location>
        <begin position="870"/>
        <end position="926"/>
    </location>
</feature>
<dbReference type="AlphaFoldDB" id="A0A6A4WLN5"/>
<dbReference type="Gene3D" id="1.10.730.10">
    <property type="entry name" value="Isoleucyl-tRNA Synthetase, Domain 1"/>
    <property type="match status" value="1"/>
</dbReference>
<dbReference type="GO" id="GO:0004825">
    <property type="term" value="F:methionine-tRNA ligase activity"/>
    <property type="evidence" value="ECO:0007669"/>
    <property type="project" value="UniProtKB-EC"/>
</dbReference>
<evidence type="ECO:0000256" key="9">
    <source>
        <dbReference type="ARBA" id="ARBA00022840"/>
    </source>
</evidence>
<dbReference type="CDD" id="cd01200">
    <property type="entry name" value="WHEPGMRS_RNA"/>
    <property type="match status" value="2"/>
</dbReference>
<dbReference type="InterPro" id="IPR009068">
    <property type="entry name" value="uS15_NS1_RNA-bd_sf"/>
</dbReference>
<proteinExistence type="inferred from homology"/>
<dbReference type="CDD" id="cd00939">
    <property type="entry name" value="MetRS_RNA"/>
    <property type="match status" value="1"/>
</dbReference>
<feature type="region of interest" description="Disordered" evidence="16">
    <location>
        <begin position="1039"/>
        <end position="1061"/>
    </location>
</feature>
<dbReference type="PROSITE" id="PS00178">
    <property type="entry name" value="AA_TRNA_LIGASE_I"/>
    <property type="match status" value="1"/>
</dbReference>
<dbReference type="InterPro" id="IPR000738">
    <property type="entry name" value="WHEP-TRS_dom"/>
</dbReference>
<dbReference type="FunFam" id="2.20.28.20:FF:000001">
    <property type="entry name" value="Methionine--tRNA ligase"/>
    <property type="match status" value="1"/>
</dbReference>
<evidence type="ECO:0000256" key="8">
    <source>
        <dbReference type="ARBA" id="ARBA00022741"/>
    </source>
</evidence>
<dbReference type="GO" id="GO:0017101">
    <property type="term" value="C:aminoacyl-tRNA synthetase multienzyme complex"/>
    <property type="evidence" value="ECO:0007669"/>
    <property type="project" value="TreeGrafter"/>
</dbReference>
<accession>A0A6A4WLN5</accession>
<keyword evidence="7 15" id="KW-0436">Ligase</keyword>
<dbReference type="Proteomes" id="UP000440578">
    <property type="component" value="Unassembled WGS sequence"/>
</dbReference>
<dbReference type="SUPFAM" id="SSF47060">
    <property type="entry name" value="S15/NS1 RNA-binding domain"/>
    <property type="match status" value="3"/>
</dbReference>
<dbReference type="GO" id="GO:0000049">
    <property type="term" value="F:tRNA binding"/>
    <property type="evidence" value="ECO:0007669"/>
    <property type="project" value="UniProtKB-KW"/>
</dbReference>
<evidence type="ECO:0000256" key="16">
    <source>
        <dbReference type="SAM" id="MobiDB-lite"/>
    </source>
</evidence>
<evidence type="ECO:0000313" key="18">
    <source>
        <dbReference type="EMBL" id="KAF0303552.1"/>
    </source>
</evidence>
<evidence type="ECO:0000256" key="4">
    <source>
        <dbReference type="ARBA" id="ARBA00018335"/>
    </source>
</evidence>
<name>A0A6A4WLN5_AMPAM</name>
<keyword evidence="5" id="KW-0963">Cytoplasm</keyword>
<evidence type="ECO:0000259" key="17">
    <source>
        <dbReference type="PROSITE" id="PS51185"/>
    </source>
</evidence>
<dbReference type="SUPFAM" id="SSF47323">
    <property type="entry name" value="Anticodon-binding domain of a subclass of class I aminoacyl-tRNA synthetases"/>
    <property type="match status" value="1"/>
</dbReference>
<dbReference type="Gene3D" id="3.40.50.620">
    <property type="entry name" value="HUPs"/>
    <property type="match status" value="1"/>
</dbReference>
<feature type="region of interest" description="Disordered" evidence="16">
    <location>
        <begin position="850"/>
        <end position="873"/>
    </location>
</feature>
<dbReference type="GO" id="GO:0005524">
    <property type="term" value="F:ATP binding"/>
    <property type="evidence" value="ECO:0007669"/>
    <property type="project" value="UniProtKB-KW"/>
</dbReference>
<dbReference type="GO" id="GO:0005829">
    <property type="term" value="C:cytosol"/>
    <property type="evidence" value="ECO:0007669"/>
    <property type="project" value="TreeGrafter"/>
</dbReference>
<dbReference type="PANTHER" id="PTHR45765:SF1">
    <property type="entry name" value="METHIONINE--TRNA LIGASE, CYTOPLASMIC"/>
    <property type="match status" value="1"/>
</dbReference>
<evidence type="ECO:0000256" key="3">
    <source>
        <dbReference type="ARBA" id="ARBA00012838"/>
    </source>
</evidence>
<evidence type="ECO:0000256" key="10">
    <source>
        <dbReference type="ARBA" id="ARBA00022884"/>
    </source>
</evidence>
<evidence type="ECO:0000256" key="1">
    <source>
        <dbReference type="ARBA" id="ARBA00004496"/>
    </source>
</evidence>
<comment type="caution">
    <text evidence="18">The sequence shown here is derived from an EMBL/GenBank/DDBJ whole genome shotgun (WGS) entry which is preliminary data.</text>
</comment>
<dbReference type="PRINTS" id="PR01041">
    <property type="entry name" value="TRNASYNTHMET"/>
</dbReference>
<dbReference type="InterPro" id="IPR001412">
    <property type="entry name" value="aa-tRNA-synth_I_CS"/>
</dbReference>
<keyword evidence="9 15" id="KW-0067">ATP-binding</keyword>
<dbReference type="PANTHER" id="PTHR45765">
    <property type="entry name" value="METHIONINE--TRNA LIGASE"/>
    <property type="match status" value="1"/>
</dbReference>
<evidence type="ECO:0000256" key="6">
    <source>
        <dbReference type="ARBA" id="ARBA00022555"/>
    </source>
</evidence>
<dbReference type="Gene3D" id="1.20.1050.10">
    <property type="match status" value="1"/>
</dbReference>
<evidence type="ECO:0000256" key="13">
    <source>
        <dbReference type="ARBA" id="ARBA00030904"/>
    </source>
</evidence>
<feature type="compositionally biased region" description="Low complexity" evidence="16">
    <location>
        <begin position="850"/>
        <end position="869"/>
    </location>
</feature>
<dbReference type="InterPro" id="IPR014758">
    <property type="entry name" value="Met-tRNA_synth"/>
</dbReference>
<evidence type="ECO:0000256" key="14">
    <source>
        <dbReference type="ARBA" id="ARBA00047364"/>
    </source>
</evidence>
<evidence type="ECO:0000313" key="19">
    <source>
        <dbReference type="Proteomes" id="UP000440578"/>
    </source>
</evidence>
<keyword evidence="6" id="KW-0820">tRNA-binding</keyword>
<dbReference type="GO" id="GO:0006431">
    <property type="term" value="P:methionyl-tRNA aminoacylation"/>
    <property type="evidence" value="ECO:0007669"/>
    <property type="project" value="InterPro"/>
</dbReference>
<dbReference type="Gene3D" id="2.20.28.20">
    <property type="entry name" value="Methionyl-tRNA synthetase, Zn-domain"/>
    <property type="match status" value="1"/>
</dbReference>
<dbReference type="NCBIfam" id="NF001100">
    <property type="entry name" value="PRK00133.1"/>
    <property type="match status" value="1"/>
</dbReference>
<dbReference type="Pfam" id="PF00458">
    <property type="entry name" value="WHEP-TRS"/>
    <property type="match status" value="3"/>
</dbReference>
<dbReference type="NCBIfam" id="TIGR00398">
    <property type="entry name" value="metG"/>
    <property type="match status" value="1"/>
</dbReference>
<dbReference type="InterPro" id="IPR009080">
    <property type="entry name" value="tRNAsynth_Ia_anticodon-bd"/>
</dbReference>
<dbReference type="SMART" id="SM00991">
    <property type="entry name" value="WHEP-TRS"/>
    <property type="match status" value="3"/>
</dbReference>
<dbReference type="InterPro" id="IPR041872">
    <property type="entry name" value="Anticodon_Met"/>
</dbReference>
<dbReference type="Pfam" id="PF09334">
    <property type="entry name" value="tRNA-synt_1g"/>
    <property type="match status" value="1"/>
</dbReference>
<keyword evidence="19" id="KW-1185">Reference proteome</keyword>
<comment type="similarity">
    <text evidence="2 15">Belongs to the class-I aminoacyl-tRNA synthetase family.</text>
</comment>
<comment type="catalytic activity">
    <reaction evidence="14">
        <text>tRNA(Met) + L-methionine + ATP = L-methionyl-tRNA(Met) + AMP + diphosphate</text>
        <dbReference type="Rhea" id="RHEA:13481"/>
        <dbReference type="Rhea" id="RHEA-COMP:9667"/>
        <dbReference type="Rhea" id="RHEA-COMP:9698"/>
        <dbReference type="ChEBI" id="CHEBI:30616"/>
        <dbReference type="ChEBI" id="CHEBI:33019"/>
        <dbReference type="ChEBI" id="CHEBI:57844"/>
        <dbReference type="ChEBI" id="CHEBI:78442"/>
        <dbReference type="ChEBI" id="CHEBI:78530"/>
        <dbReference type="ChEBI" id="CHEBI:456215"/>
        <dbReference type="EC" id="6.1.1.10"/>
    </reaction>
</comment>
<dbReference type="InterPro" id="IPR033911">
    <property type="entry name" value="MetRS_core"/>
</dbReference>
<dbReference type="InterPro" id="IPR029038">
    <property type="entry name" value="MetRS_Zn"/>
</dbReference>
<evidence type="ECO:0000256" key="7">
    <source>
        <dbReference type="ARBA" id="ARBA00022598"/>
    </source>
</evidence>
<organism evidence="18 19">
    <name type="scientific">Amphibalanus amphitrite</name>
    <name type="common">Striped barnacle</name>
    <name type="synonym">Balanus amphitrite</name>
    <dbReference type="NCBI Taxonomy" id="1232801"/>
    <lineage>
        <taxon>Eukaryota</taxon>
        <taxon>Metazoa</taxon>
        <taxon>Ecdysozoa</taxon>
        <taxon>Arthropoda</taxon>
        <taxon>Crustacea</taxon>
        <taxon>Multicrustacea</taxon>
        <taxon>Cirripedia</taxon>
        <taxon>Thoracica</taxon>
        <taxon>Thoracicalcarea</taxon>
        <taxon>Balanomorpha</taxon>
        <taxon>Balanoidea</taxon>
        <taxon>Balanidae</taxon>
        <taxon>Amphibalaninae</taxon>
        <taxon>Amphibalanus</taxon>
    </lineage>
</organism>
<evidence type="ECO:0000256" key="12">
    <source>
        <dbReference type="ARBA" id="ARBA00023146"/>
    </source>
</evidence>
<reference evidence="18 19" key="1">
    <citation type="submission" date="2019-07" db="EMBL/GenBank/DDBJ databases">
        <title>Draft genome assembly of a fouling barnacle, Amphibalanus amphitrite (Darwin, 1854): The first reference genome for Thecostraca.</title>
        <authorList>
            <person name="Kim W."/>
        </authorList>
    </citation>
    <scope>NUCLEOTIDE SEQUENCE [LARGE SCALE GENOMIC DNA]</scope>
    <source>
        <strain evidence="18">SNU_AA5</strain>
        <tissue evidence="18">Soma without cirri and trophi</tissue>
    </source>
</reference>
<dbReference type="InterPro" id="IPR015413">
    <property type="entry name" value="Methionyl/Leucyl_tRNA_Synth"/>
</dbReference>
<gene>
    <name evidence="18" type="primary">MARS</name>
    <name evidence="18" type="ORF">FJT64_024440</name>
</gene>
<dbReference type="FunFam" id="1.10.730.10:FF:000031">
    <property type="entry name" value="Putative Methionyl-tRNA synthetase"/>
    <property type="match status" value="1"/>
</dbReference>
<comment type="subcellular location">
    <subcellularLocation>
        <location evidence="1">Cytoplasm</location>
    </subcellularLocation>
</comment>
<feature type="compositionally biased region" description="Low complexity" evidence="16">
    <location>
        <begin position="1044"/>
        <end position="1054"/>
    </location>
</feature>
<dbReference type="PROSITE" id="PS51185">
    <property type="entry name" value="WHEP_TRS_2"/>
    <property type="match status" value="3"/>
</dbReference>
<dbReference type="InterPro" id="IPR023458">
    <property type="entry name" value="Met-tRNA_ligase_1"/>
</dbReference>
<dbReference type="Gene3D" id="3.40.30.10">
    <property type="entry name" value="Glutaredoxin"/>
    <property type="match status" value="1"/>
</dbReference>
<dbReference type="Pfam" id="PF19303">
    <property type="entry name" value="Anticodon_3"/>
    <property type="match status" value="1"/>
</dbReference>
<keyword evidence="12 15" id="KW-0030">Aminoacyl-tRNA synthetase</keyword>
<feature type="region of interest" description="Disordered" evidence="16">
    <location>
        <begin position="204"/>
        <end position="267"/>
    </location>
</feature>
<dbReference type="EMBL" id="VIIS01000929">
    <property type="protein sequence ID" value="KAF0303552.1"/>
    <property type="molecule type" value="Genomic_DNA"/>
</dbReference>
<dbReference type="SUPFAM" id="SSF52374">
    <property type="entry name" value="Nucleotidylyl transferase"/>
    <property type="match status" value="1"/>
</dbReference>
<sequence>MGDRKHILVAPEFHPVSLKVLVAAELSKQPLTVQTPSGPDDPVWRCSLAGLPVLLTSDGGVLFSPSAAARHLLSAAGDADLELWLSWDGRVLQPLALRRLQAALAGRTDPAAAAALAAALQKLTDAGALPEAAGAVIWSTLQPLLELDGGKHVTLPPALAARLEAVAKTASCSAALRRLYGKESVEASRSAVLATNLPVIGLDTAQPATANGPADPSNGDTKGASKQGKKASGKGGKGSPAKTKPVSVQNSPADPATEREPEEDISTEEVDVAVKAFLAGPGSAPTPRERKAPVLPQKNSRNVLITSALPYVNNVPHLGNIIGCVLSADVFARFCRLRGYTTLYVCGTDEYGTATETKAIQEGLTPQQICDKYNELHRGIYEWFNISFDHFGRTTTKEQTQITQDIFKAVHENGFTTEDVMEQLFCSKCDRFLADRFVEGVCPLCGYDDARGDQCDKCGKLINAVELKSPRCKLCSAPPEVRSSRHIFLDLPNVEAPLRAWFKTASPQWTSNARVIGNSWLRDGLKPRCITRDLRWGTPVPLPGYEDKVFYVWFDAPIGYISMTAQYTAEWRRWWEAPGDVTYYQFMAKDNVPFHAVVFPACLLATGRPYTMVSHLMATEYLNYEEGKFSKSRGVGVFGNDARDTGIPSDIWRFYLLYVRPENQDAAFSWTDLMTKNNSELLNNLGNFVNRSLSFCQRCFGGQVPEMNIQVEERQLIGKVARELRRYLVLLEAATLRDAIRHILNISRLGNQYMQASQPWVLVKGSEAERLRAGTVIALSANITCLLSVMLQPYMPQTSATIQSQLNAPASVNALADTFVCMLPAGHRIGEPTPLFEKLVPARIEELRQKYQGQQQQPQKPAPAGSGAADVSRLEQEVTKQGDIVRKLKAAKASKDEVQAQVKVLLDLKKQLADATAAAAESSGTAGKADVSQLEQSVAKQGDIVRQLKAAKAPKDEVQAQVKVLLDLKKQLADATAAAGDSSGTASKADVTRLEQEVAKQGDVVRNLKAAKAPKDEVQAQVTILLDLKKQLAEASVAAGIATPSPASDKPTSKSSKKGKK</sequence>
<dbReference type="CDD" id="cd00814">
    <property type="entry name" value="MetRS_core"/>
    <property type="match status" value="1"/>
</dbReference>
<dbReference type="HAMAP" id="MF_00098">
    <property type="entry name" value="Met_tRNA_synth_type1"/>
    <property type="match status" value="1"/>
</dbReference>
<dbReference type="OrthoDB" id="5844513at2759"/>
<keyword evidence="10" id="KW-0694">RNA-binding</keyword>
<dbReference type="SUPFAM" id="SSF57770">
    <property type="entry name" value="Methionyl-tRNA synthetase (MetRS), Zn-domain"/>
    <property type="match status" value="1"/>
</dbReference>
<protein>
    <recommendedName>
        <fullName evidence="4">Methionine--tRNA ligase, cytoplasmic</fullName>
        <ecNumber evidence="3">6.1.1.10</ecNumber>
    </recommendedName>
    <alternativeName>
        <fullName evidence="13">Methionyl-tRNA synthetase</fullName>
    </alternativeName>
</protein>
<dbReference type="EC" id="6.1.1.10" evidence="3"/>
<keyword evidence="8 15" id="KW-0547">Nucleotide-binding</keyword>
<dbReference type="CDD" id="cd07957">
    <property type="entry name" value="Anticodon_Ia_Met"/>
    <property type="match status" value="1"/>
</dbReference>
<feature type="domain" description="WHEP-TRS" evidence="17">
    <location>
        <begin position="990"/>
        <end position="1046"/>
    </location>
</feature>
<evidence type="ECO:0000256" key="15">
    <source>
        <dbReference type="RuleBase" id="RU363039"/>
    </source>
</evidence>
<dbReference type="InterPro" id="IPR014729">
    <property type="entry name" value="Rossmann-like_a/b/a_fold"/>
</dbReference>
<evidence type="ECO:0000256" key="5">
    <source>
        <dbReference type="ARBA" id="ARBA00022490"/>
    </source>
</evidence>
<feature type="domain" description="WHEP-TRS" evidence="17">
    <location>
        <begin position="930"/>
        <end position="986"/>
    </location>
</feature>
<keyword evidence="11 15" id="KW-0648">Protein biosynthesis</keyword>
<evidence type="ECO:0000256" key="2">
    <source>
        <dbReference type="ARBA" id="ARBA00005594"/>
    </source>
</evidence>